<dbReference type="eggNOG" id="ENOG503498F">
    <property type="taxonomic scope" value="Bacteria"/>
</dbReference>
<sequence>MPDKEDARSDVRLTYNTIIQCTKCISEGKVVVYAPLLEIQVMNISREGLCITTEVEFKEGALLEFDITLGDTLYKSISARVLWSIKDEDRYRYGMHINYISGKLSRHIYQIENRLFTSV</sequence>
<keyword evidence="3" id="KW-1185">Reference proteome</keyword>
<dbReference type="Gene3D" id="2.40.10.220">
    <property type="entry name" value="predicted glycosyltransferase like domains"/>
    <property type="match status" value="1"/>
</dbReference>
<dbReference type="InterPro" id="IPR009875">
    <property type="entry name" value="PilZ_domain"/>
</dbReference>
<evidence type="ECO:0000313" key="2">
    <source>
        <dbReference type="EMBL" id="AFM40144.1"/>
    </source>
</evidence>
<accession>I4D2X0</accession>
<proteinExistence type="predicted"/>
<evidence type="ECO:0000313" key="3">
    <source>
        <dbReference type="Proteomes" id="UP000002892"/>
    </source>
</evidence>
<dbReference type="EMBL" id="CP003639">
    <property type="protein sequence ID" value="AFM40144.1"/>
    <property type="molecule type" value="Genomic_DNA"/>
</dbReference>
<gene>
    <name evidence="2" type="ordered locus">Desaci_1105</name>
</gene>
<evidence type="ECO:0000259" key="1">
    <source>
        <dbReference type="Pfam" id="PF07238"/>
    </source>
</evidence>
<name>I4D2X0_DESAJ</name>
<dbReference type="HOGENOM" id="CLU_2083693_0_0_9"/>
<protein>
    <submittedName>
        <fullName evidence="2">PilZ domain-containing protein</fullName>
    </submittedName>
</protein>
<dbReference type="Proteomes" id="UP000002892">
    <property type="component" value="Chromosome"/>
</dbReference>
<organism evidence="2 3">
    <name type="scientific">Desulfosporosinus acidiphilus (strain DSM 22704 / JCM 16185 / SJ4)</name>
    <dbReference type="NCBI Taxonomy" id="646529"/>
    <lineage>
        <taxon>Bacteria</taxon>
        <taxon>Bacillati</taxon>
        <taxon>Bacillota</taxon>
        <taxon>Clostridia</taxon>
        <taxon>Eubacteriales</taxon>
        <taxon>Desulfitobacteriaceae</taxon>
        <taxon>Desulfosporosinus</taxon>
    </lineage>
</organism>
<dbReference type="KEGG" id="dai:Desaci_1105"/>
<dbReference type="Pfam" id="PF07238">
    <property type="entry name" value="PilZ"/>
    <property type="match status" value="1"/>
</dbReference>
<dbReference type="RefSeq" id="WP_014826152.1">
    <property type="nucleotide sequence ID" value="NC_018068.1"/>
</dbReference>
<dbReference type="OrthoDB" id="1798767at2"/>
<reference evidence="2 3" key="1">
    <citation type="journal article" date="2012" name="J. Bacteriol.">
        <title>Complete genome sequences of Desulfosporosinus orientis DSM765T, Desulfosporosinus youngiae DSM17734T, Desulfosporosinus meridiei DSM13257T, and Desulfosporosinus acidiphilus DSM22704T.</title>
        <authorList>
            <person name="Pester M."/>
            <person name="Brambilla E."/>
            <person name="Alazard D."/>
            <person name="Rattei T."/>
            <person name="Weinmaier T."/>
            <person name="Han J."/>
            <person name="Lucas S."/>
            <person name="Lapidus A."/>
            <person name="Cheng J.F."/>
            <person name="Goodwin L."/>
            <person name="Pitluck S."/>
            <person name="Peters L."/>
            <person name="Ovchinnikova G."/>
            <person name="Teshima H."/>
            <person name="Detter J.C."/>
            <person name="Han C.S."/>
            <person name="Tapia R."/>
            <person name="Land M.L."/>
            <person name="Hauser L."/>
            <person name="Kyrpides N.C."/>
            <person name="Ivanova N.N."/>
            <person name="Pagani I."/>
            <person name="Huntmann M."/>
            <person name="Wei C.L."/>
            <person name="Davenport K.W."/>
            <person name="Daligault H."/>
            <person name="Chain P.S."/>
            <person name="Chen A."/>
            <person name="Mavromatis K."/>
            <person name="Markowitz V."/>
            <person name="Szeto E."/>
            <person name="Mikhailova N."/>
            <person name="Pati A."/>
            <person name="Wagner M."/>
            <person name="Woyke T."/>
            <person name="Ollivier B."/>
            <person name="Klenk H.P."/>
            <person name="Spring S."/>
            <person name="Loy A."/>
        </authorList>
    </citation>
    <scope>NUCLEOTIDE SEQUENCE [LARGE SCALE GENOMIC DNA]</scope>
    <source>
        <strain evidence="3">DSM 22704 / JCM 16185 / SJ4</strain>
    </source>
</reference>
<feature type="domain" description="PilZ" evidence="1">
    <location>
        <begin position="8"/>
        <end position="108"/>
    </location>
</feature>
<dbReference type="GO" id="GO:0035438">
    <property type="term" value="F:cyclic-di-GMP binding"/>
    <property type="evidence" value="ECO:0007669"/>
    <property type="project" value="InterPro"/>
</dbReference>
<dbReference type="AlphaFoldDB" id="I4D2X0"/>